<proteinExistence type="predicted"/>
<feature type="compositionally biased region" description="Polar residues" evidence="1">
    <location>
        <begin position="628"/>
        <end position="644"/>
    </location>
</feature>
<dbReference type="Proteomes" id="UP001212997">
    <property type="component" value="Unassembled WGS sequence"/>
</dbReference>
<keyword evidence="2" id="KW-0812">Transmembrane</keyword>
<evidence type="ECO:0000256" key="3">
    <source>
        <dbReference type="SAM" id="SignalP"/>
    </source>
</evidence>
<evidence type="ECO:0000256" key="2">
    <source>
        <dbReference type="SAM" id="Phobius"/>
    </source>
</evidence>
<keyword evidence="2" id="KW-0472">Membrane</keyword>
<keyword evidence="2" id="KW-1133">Transmembrane helix</keyword>
<dbReference type="SMART" id="SM00564">
    <property type="entry name" value="PQQ"/>
    <property type="match status" value="2"/>
</dbReference>
<protein>
    <submittedName>
        <fullName evidence="4">Uncharacterized protein</fullName>
    </submittedName>
</protein>
<reference evidence="4" key="1">
    <citation type="submission" date="2022-07" db="EMBL/GenBank/DDBJ databases">
        <title>Genome Sequence of Physisporinus lineatus.</title>
        <authorList>
            <person name="Buettner E."/>
        </authorList>
    </citation>
    <scope>NUCLEOTIDE SEQUENCE</scope>
    <source>
        <strain evidence="4">VT162</strain>
    </source>
</reference>
<dbReference type="Gene3D" id="2.130.10.10">
    <property type="entry name" value="YVTN repeat-like/Quinoprotein amine dehydrogenase"/>
    <property type="match status" value="1"/>
</dbReference>
<accession>A0AAD5UT60</accession>
<name>A0AAD5UT60_9APHY</name>
<gene>
    <name evidence="4" type="ORF">NLI96_g12029</name>
</gene>
<dbReference type="InterPro" id="IPR018391">
    <property type="entry name" value="PQQ_b-propeller_rpt"/>
</dbReference>
<dbReference type="EMBL" id="JANAWD010000906">
    <property type="protein sequence ID" value="KAJ3475155.1"/>
    <property type="molecule type" value="Genomic_DNA"/>
</dbReference>
<evidence type="ECO:0000313" key="5">
    <source>
        <dbReference type="Proteomes" id="UP001212997"/>
    </source>
</evidence>
<dbReference type="SUPFAM" id="SSF50998">
    <property type="entry name" value="Quinoprotein alcohol dehydrogenase-like"/>
    <property type="match status" value="1"/>
</dbReference>
<dbReference type="InterPro" id="IPR011047">
    <property type="entry name" value="Quinoprotein_ADH-like_sf"/>
</dbReference>
<sequence length="658" mass="71379">MAPFSSLPALLLILASLCLAEVISLKSSHLSHNIRSGRSTDLSIRVHNPGKRHSKGYSFATGPSEADDAELLDIVLVASVDGKFHALSRSSGEPLWSMSSSSSVARVGPATLGPLIRTQHPRYDPDAADDESADNEIYVIEPQSGEIYVMSTPDSPLQRLPFSMPQLVDMSPFSFSSDGDHRVFVGKKETSLLLVELETGRVKATLNAECPWDPFDDLSENKEYDDLDLDELEGDAPPRQTSKPTEVFIGRTDYRITIYSHRTPTHNLSFSTYGPNNQDHGLQSVYRRTADDRYIESLPTGKIISFRANMGDGTEDIPPHERFLWAHAFSNPIVAVFDVLKSPSRQHPFVLLQPRPKIEDILPSTDLVRAAKENRLPNIEAAFVGLVDDTESLYAMSPDRYPLVIFGDANERDSGVGRSIDPPPDGAPWDFEDGHDGGVGNGGADLPSDVDSISRKVKLRHLCRNGSKDIRCLTGIKRLESSSMSRLLDGAPTVPYPPYQNSNSQAPVGQDERGGGRGSAGQKGNSSIIPGGGGWTSSGNNTPGRGEQPQYEDVRGIGGVGYVGQAFSVFALVGVALLLAMVFMGFKKRNAPVVPKVERKEEVIKQANGDASVPPPLQSEVAPEDPPHSSTPADASSFGGYTSRTPDRRRSPLHLHSP</sequence>
<evidence type="ECO:0000256" key="1">
    <source>
        <dbReference type="SAM" id="MobiDB-lite"/>
    </source>
</evidence>
<keyword evidence="3" id="KW-0732">Signal</keyword>
<feature type="chain" id="PRO_5042066078" evidence="3">
    <location>
        <begin position="21"/>
        <end position="658"/>
    </location>
</feature>
<dbReference type="CDD" id="cd09769">
    <property type="entry name" value="Luminal_IRE1"/>
    <property type="match status" value="1"/>
</dbReference>
<feature type="region of interest" description="Disordered" evidence="1">
    <location>
        <begin position="414"/>
        <end position="449"/>
    </location>
</feature>
<dbReference type="AlphaFoldDB" id="A0AAD5UT60"/>
<keyword evidence="5" id="KW-1185">Reference proteome</keyword>
<feature type="transmembrane region" description="Helical" evidence="2">
    <location>
        <begin position="562"/>
        <end position="586"/>
    </location>
</feature>
<feature type="signal peptide" evidence="3">
    <location>
        <begin position="1"/>
        <end position="20"/>
    </location>
</feature>
<dbReference type="InterPro" id="IPR015943">
    <property type="entry name" value="WD40/YVTN_repeat-like_dom_sf"/>
</dbReference>
<evidence type="ECO:0000313" key="4">
    <source>
        <dbReference type="EMBL" id="KAJ3475155.1"/>
    </source>
</evidence>
<comment type="caution">
    <text evidence="4">The sequence shown here is derived from an EMBL/GenBank/DDBJ whole genome shotgun (WGS) entry which is preliminary data.</text>
</comment>
<feature type="region of interest" description="Disordered" evidence="1">
    <location>
        <begin position="487"/>
        <end position="552"/>
    </location>
</feature>
<feature type="region of interest" description="Disordered" evidence="1">
    <location>
        <begin position="606"/>
        <end position="658"/>
    </location>
</feature>
<organism evidence="4 5">
    <name type="scientific">Meripilus lineatus</name>
    <dbReference type="NCBI Taxonomy" id="2056292"/>
    <lineage>
        <taxon>Eukaryota</taxon>
        <taxon>Fungi</taxon>
        <taxon>Dikarya</taxon>
        <taxon>Basidiomycota</taxon>
        <taxon>Agaricomycotina</taxon>
        <taxon>Agaricomycetes</taxon>
        <taxon>Polyporales</taxon>
        <taxon>Meripilaceae</taxon>
        <taxon>Meripilus</taxon>
    </lineage>
</organism>